<dbReference type="InParanoid" id="G7EA66"/>
<dbReference type="InterPro" id="IPR009262">
    <property type="entry name" value="SLC35_F1/F2/F6"/>
</dbReference>
<feature type="region of interest" description="Disordered" evidence="7">
    <location>
        <begin position="408"/>
        <end position="435"/>
    </location>
</feature>
<dbReference type="EMBL" id="BABT02000229">
    <property type="protein sequence ID" value="GAA99726.1"/>
    <property type="molecule type" value="Genomic_DNA"/>
</dbReference>
<evidence type="ECO:0000256" key="3">
    <source>
        <dbReference type="ARBA" id="ARBA00022448"/>
    </source>
</evidence>
<dbReference type="PANTHER" id="PTHR14233:SF4">
    <property type="entry name" value="SOLUTE CARRIER FAMILY 35 MEMBER F2"/>
    <property type="match status" value="1"/>
</dbReference>
<evidence type="ECO:0000313" key="9">
    <source>
        <dbReference type="EMBL" id="GAA99726.1"/>
    </source>
</evidence>
<dbReference type="InterPro" id="IPR037185">
    <property type="entry name" value="EmrE-like"/>
</dbReference>
<evidence type="ECO:0000313" key="10">
    <source>
        <dbReference type="Proteomes" id="UP000009131"/>
    </source>
</evidence>
<keyword evidence="5 8" id="KW-1133">Transmembrane helix</keyword>
<name>G7EA66_MIXOS</name>
<dbReference type="Pfam" id="PF06027">
    <property type="entry name" value="SLC35F"/>
    <property type="match status" value="1"/>
</dbReference>
<evidence type="ECO:0000256" key="1">
    <source>
        <dbReference type="ARBA" id="ARBA00004141"/>
    </source>
</evidence>
<feature type="compositionally biased region" description="Basic and acidic residues" evidence="7">
    <location>
        <begin position="20"/>
        <end position="34"/>
    </location>
</feature>
<dbReference type="STRING" id="764103.G7EA66"/>
<dbReference type="FunCoup" id="G7EA66">
    <property type="interactions" value="98"/>
</dbReference>
<keyword evidence="4 8" id="KW-0812">Transmembrane</keyword>
<dbReference type="OrthoDB" id="429955at2759"/>
<dbReference type="InterPro" id="IPR052221">
    <property type="entry name" value="SLC35F_Transporter"/>
</dbReference>
<dbReference type="HOGENOM" id="CLU_039639_3_1_1"/>
<feature type="region of interest" description="Disordered" evidence="7">
    <location>
        <begin position="1"/>
        <end position="54"/>
    </location>
</feature>
<dbReference type="SUPFAM" id="SSF103481">
    <property type="entry name" value="Multidrug resistance efflux transporter EmrE"/>
    <property type="match status" value="1"/>
</dbReference>
<feature type="transmembrane region" description="Helical" evidence="8">
    <location>
        <begin position="360"/>
        <end position="379"/>
    </location>
</feature>
<dbReference type="Proteomes" id="UP000009131">
    <property type="component" value="Unassembled WGS sequence"/>
</dbReference>
<reference evidence="9 10" key="2">
    <citation type="journal article" date="2012" name="Open Biol.">
        <title>Characteristics of nucleosomes and linker DNA regions on the genome of the basidiomycete Mixia osmundae revealed by mono- and dinucleosome mapping.</title>
        <authorList>
            <person name="Nishida H."/>
            <person name="Kondo S."/>
            <person name="Matsumoto T."/>
            <person name="Suzuki Y."/>
            <person name="Yoshikawa H."/>
            <person name="Taylor T.D."/>
            <person name="Sugiyama J."/>
        </authorList>
    </citation>
    <scope>NUCLEOTIDE SEQUENCE [LARGE SCALE GENOMIC DNA]</scope>
    <source>
        <strain evidence="10">CBS 9802 / IAM 14324 / JCM 22182 / KY 12970</strain>
    </source>
</reference>
<accession>G7EA66</accession>
<evidence type="ECO:0008006" key="11">
    <source>
        <dbReference type="Google" id="ProtNLM"/>
    </source>
</evidence>
<comment type="similarity">
    <text evidence="2">Belongs to the SLC35F solute transporter family.</text>
</comment>
<keyword evidence="6 8" id="KW-0472">Membrane</keyword>
<feature type="transmembrane region" description="Helical" evidence="8">
    <location>
        <begin position="335"/>
        <end position="353"/>
    </location>
</feature>
<feature type="transmembrane region" description="Helical" evidence="8">
    <location>
        <begin position="295"/>
        <end position="315"/>
    </location>
</feature>
<sequence>MSRNDPQLALHELPKFNPDLSDRPKDTPELDTKHSSGGIEQEQDCDSKSLASARGPSYGATGHDGLATGLKHAVIDGRTVQRPKVVFNQGMGTFFSTLLIRLRSIFTLRFIAVLVGGQVLSLCITSTSTATTELALNGWVNLPLTQNLFNYVLINLIYTSYTIYKYGIVAWLKMIKTDGWKYCLLAVFDVEGNYSVVKAYQYTDLLSASLLDAWATPVAMVACYFLVKARYHWSQILGVLVCIAGLGLLVASDTITGKNYQATNKGLGDGLMIIGASCYGISNALEEKFIRGRPLYEVVGQLGFWATLICGIQAAGVEHSAMPEAVWNGTTVGYLLLYTFSLTILYTCAPLLFRYASAPFYNISLLTSDFYLLCIGITVFHYYIYWLYIPAFILVIVGLVIYFSVSPPESQGENDIQTRGKQAVKDEKRDSAELA</sequence>
<feature type="transmembrane region" description="Helical" evidence="8">
    <location>
        <begin position="233"/>
        <end position="251"/>
    </location>
</feature>
<dbReference type="GO" id="GO:0016020">
    <property type="term" value="C:membrane"/>
    <property type="evidence" value="ECO:0007669"/>
    <property type="project" value="UniProtKB-SubCell"/>
</dbReference>
<dbReference type="RefSeq" id="XP_014566200.1">
    <property type="nucleotide sequence ID" value="XM_014710714.1"/>
</dbReference>
<feature type="transmembrane region" description="Helical" evidence="8">
    <location>
        <begin position="148"/>
        <end position="172"/>
    </location>
</feature>
<evidence type="ECO:0000256" key="4">
    <source>
        <dbReference type="ARBA" id="ARBA00022692"/>
    </source>
</evidence>
<dbReference type="GO" id="GO:0022857">
    <property type="term" value="F:transmembrane transporter activity"/>
    <property type="evidence" value="ECO:0007669"/>
    <property type="project" value="InterPro"/>
</dbReference>
<feature type="transmembrane region" description="Helical" evidence="8">
    <location>
        <begin position="106"/>
        <end position="128"/>
    </location>
</feature>
<feature type="transmembrane region" description="Helical" evidence="8">
    <location>
        <begin position="385"/>
        <end position="405"/>
    </location>
</feature>
<organism evidence="9 10">
    <name type="scientific">Mixia osmundae (strain CBS 9802 / IAM 14324 / JCM 22182 / KY 12970)</name>
    <dbReference type="NCBI Taxonomy" id="764103"/>
    <lineage>
        <taxon>Eukaryota</taxon>
        <taxon>Fungi</taxon>
        <taxon>Dikarya</taxon>
        <taxon>Basidiomycota</taxon>
        <taxon>Pucciniomycotina</taxon>
        <taxon>Mixiomycetes</taxon>
        <taxon>Mixiales</taxon>
        <taxon>Mixiaceae</taxon>
        <taxon>Mixia</taxon>
    </lineage>
</organism>
<feature type="transmembrane region" description="Helical" evidence="8">
    <location>
        <begin position="205"/>
        <end position="227"/>
    </location>
</feature>
<dbReference type="OMA" id="VRYHWAQ"/>
<keyword evidence="3" id="KW-0813">Transport</keyword>
<protein>
    <recommendedName>
        <fullName evidence="11">EamA domain-containing protein</fullName>
    </recommendedName>
</protein>
<evidence type="ECO:0000256" key="8">
    <source>
        <dbReference type="SAM" id="Phobius"/>
    </source>
</evidence>
<comment type="subcellular location">
    <subcellularLocation>
        <location evidence="1">Membrane</location>
        <topology evidence="1">Multi-pass membrane protein</topology>
    </subcellularLocation>
</comment>
<evidence type="ECO:0000256" key="7">
    <source>
        <dbReference type="SAM" id="MobiDB-lite"/>
    </source>
</evidence>
<keyword evidence="10" id="KW-1185">Reference proteome</keyword>
<feature type="compositionally biased region" description="Polar residues" evidence="7">
    <location>
        <begin position="408"/>
        <end position="420"/>
    </location>
</feature>
<dbReference type="eggNOG" id="KOG2766">
    <property type="taxonomic scope" value="Eukaryota"/>
</dbReference>
<evidence type="ECO:0000256" key="5">
    <source>
        <dbReference type="ARBA" id="ARBA00022989"/>
    </source>
</evidence>
<dbReference type="AlphaFoldDB" id="G7EA66"/>
<feature type="compositionally biased region" description="Basic and acidic residues" evidence="7">
    <location>
        <begin position="423"/>
        <end position="435"/>
    </location>
</feature>
<evidence type="ECO:0000256" key="2">
    <source>
        <dbReference type="ARBA" id="ARBA00007863"/>
    </source>
</evidence>
<comment type="caution">
    <text evidence="9">The sequence shown here is derived from an EMBL/GenBank/DDBJ whole genome shotgun (WGS) entry which is preliminary data.</text>
</comment>
<proteinExistence type="inferred from homology"/>
<evidence type="ECO:0000256" key="6">
    <source>
        <dbReference type="ARBA" id="ARBA00023136"/>
    </source>
</evidence>
<reference evidence="9 10" key="1">
    <citation type="journal article" date="2011" name="J. Gen. Appl. Microbiol.">
        <title>Draft genome sequencing of the enigmatic basidiomycete Mixia osmundae.</title>
        <authorList>
            <person name="Nishida H."/>
            <person name="Nagatsuka Y."/>
            <person name="Sugiyama J."/>
        </authorList>
    </citation>
    <scope>NUCLEOTIDE SEQUENCE [LARGE SCALE GENOMIC DNA]</scope>
    <source>
        <strain evidence="10">CBS 9802 / IAM 14324 / JCM 22182 / KY 12970</strain>
    </source>
</reference>
<dbReference type="PANTHER" id="PTHR14233">
    <property type="entry name" value="DUF914-RELATED"/>
    <property type="match status" value="1"/>
</dbReference>
<gene>
    <name evidence="9" type="primary">Mo06429</name>
    <name evidence="9" type="ORF">E5Q_06429</name>
</gene>